<feature type="region of interest" description="Disordered" evidence="1">
    <location>
        <begin position="92"/>
        <end position="195"/>
    </location>
</feature>
<dbReference type="VEuPathDB" id="TriTrypDB:LpyrH10_06_1160"/>
<sequence length="582" mass="64284">MKPRGVRFDREEGISSDLKGIGVYAGTISAFMKSPEEKATPSFKAGGDDGRLPCENPGTTAALQAAQADYMVSAAKTGKMPSPRQGLDAEFTAATASHGNSSAAADAVAPPHSGHSHGQGESHAPGTAAAVAAASATAARGSSSLPHRAPPASLNVTPRKPPTTLSVGEDKKSSLPPRATAASPTSRVVSDGPQVLRNKEASDYYKSLPKNELTKEQMWARINAAHADRAETNTTAIGSLEVDYLKMEEDMREFDLFHYRVGEMAYPDATTRRNYYAMWNLAMSLNKARWAMLEVHSQRGMKTTGAGMKLVFWKESVGAIMEKRRMSAGQFTDSHPVLRPFASTVEQTPRMTKAFVRGFTDARLKVIQQPGNVQQLFDHFDKFYGYFFNSLLEVTNVKDEAAEHLMTHIGRATGLTNHCVMFWKKYARLGFTMLPSDICADNHVNLALLKNIPLASQDRAVRKVLFDVMCIVKDEMMHAQKIAKDVPPKAWPIVMECLYANYYLGFLQRREFNVSAMFADHNIENAGFAWYRLKKRWEWDKHQSIERLLDESAPIPFIGTSFAHRGSQYKLASGLGQDPVKP</sequence>
<evidence type="ECO:0000313" key="3">
    <source>
        <dbReference type="Proteomes" id="UP000037923"/>
    </source>
</evidence>
<protein>
    <submittedName>
        <fullName evidence="2">Putative mitochondrial phytoene synthase</fullName>
    </submittedName>
</protein>
<name>A0A0N0DW61_LEPPY</name>
<dbReference type="OrthoDB" id="270318at2759"/>
<dbReference type="Gene3D" id="1.10.600.10">
    <property type="entry name" value="Farnesyl Diphosphate Synthase"/>
    <property type="match status" value="1"/>
</dbReference>
<dbReference type="RefSeq" id="XP_015659801.1">
    <property type="nucleotide sequence ID" value="XM_015801181.1"/>
</dbReference>
<proteinExistence type="predicted"/>
<dbReference type="SUPFAM" id="SSF48576">
    <property type="entry name" value="Terpenoid synthases"/>
    <property type="match status" value="1"/>
</dbReference>
<dbReference type="InterPro" id="IPR002060">
    <property type="entry name" value="Squ/phyt_synthse"/>
</dbReference>
<dbReference type="InterPro" id="IPR008949">
    <property type="entry name" value="Isoprenoid_synthase_dom_sf"/>
</dbReference>
<dbReference type="AlphaFoldDB" id="A0A0N0DW61"/>
<reference evidence="2 3" key="1">
    <citation type="submission" date="2015-07" db="EMBL/GenBank/DDBJ databases">
        <title>High-quality genome of monoxenous trypanosomatid Leptomonas pyrrhocoris.</title>
        <authorList>
            <person name="Flegontov P."/>
            <person name="Butenko A."/>
            <person name="Firsov S."/>
            <person name="Vlcek C."/>
            <person name="Logacheva M.D."/>
            <person name="Field M."/>
            <person name="Filatov D."/>
            <person name="Flegontova O."/>
            <person name="Gerasimov E."/>
            <person name="Jackson A.P."/>
            <person name="Kelly S."/>
            <person name="Opperdoes F."/>
            <person name="O'Reilly A."/>
            <person name="Votypka J."/>
            <person name="Yurchenko V."/>
            <person name="Lukes J."/>
        </authorList>
    </citation>
    <scope>NUCLEOTIDE SEQUENCE [LARGE SCALE GENOMIC DNA]</scope>
    <source>
        <strain evidence="2">H10</strain>
    </source>
</reference>
<comment type="caution">
    <text evidence="2">The sequence shown here is derived from an EMBL/GenBank/DDBJ whole genome shotgun (WGS) entry which is preliminary data.</text>
</comment>
<gene>
    <name evidence="2" type="ORF">ABB37_03746</name>
</gene>
<dbReference type="GeneID" id="26904037"/>
<evidence type="ECO:0000256" key="1">
    <source>
        <dbReference type="SAM" id="MobiDB-lite"/>
    </source>
</evidence>
<dbReference type="Proteomes" id="UP000037923">
    <property type="component" value="Unassembled WGS sequence"/>
</dbReference>
<feature type="region of interest" description="Disordered" evidence="1">
    <location>
        <begin position="35"/>
        <end position="59"/>
    </location>
</feature>
<feature type="compositionally biased region" description="Low complexity" evidence="1">
    <location>
        <begin position="119"/>
        <end position="144"/>
    </location>
</feature>
<dbReference type="EMBL" id="LGTL01000006">
    <property type="protein sequence ID" value="KPA81362.1"/>
    <property type="molecule type" value="Genomic_DNA"/>
</dbReference>
<keyword evidence="3" id="KW-1185">Reference proteome</keyword>
<dbReference type="Pfam" id="PF00494">
    <property type="entry name" value="SQS_PSY"/>
    <property type="match status" value="1"/>
</dbReference>
<evidence type="ECO:0000313" key="2">
    <source>
        <dbReference type="EMBL" id="KPA81362.1"/>
    </source>
</evidence>
<feature type="compositionally biased region" description="Polar residues" evidence="1">
    <location>
        <begin position="94"/>
        <end position="103"/>
    </location>
</feature>
<accession>A0A0N0DW61</accession>
<dbReference type="OMA" id="AWPIVME"/>
<organism evidence="2 3">
    <name type="scientific">Leptomonas pyrrhocoris</name>
    <name type="common">Firebug parasite</name>
    <dbReference type="NCBI Taxonomy" id="157538"/>
    <lineage>
        <taxon>Eukaryota</taxon>
        <taxon>Discoba</taxon>
        <taxon>Euglenozoa</taxon>
        <taxon>Kinetoplastea</taxon>
        <taxon>Metakinetoplastina</taxon>
        <taxon>Trypanosomatida</taxon>
        <taxon>Trypanosomatidae</taxon>
        <taxon>Leishmaniinae</taxon>
        <taxon>Leptomonas</taxon>
    </lineage>
</organism>